<name>A0AAV0EPT6_9ASTE</name>
<organism evidence="8 9">
    <name type="scientific">Cuscuta epithymum</name>
    <dbReference type="NCBI Taxonomy" id="186058"/>
    <lineage>
        <taxon>Eukaryota</taxon>
        <taxon>Viridiplantae</taxon>
        <taxon>Streptophyta</taxon>
        <taxon>Embryophyta</taxon>
        <taxon>Tracheophyta</taxon>
        <taxon>Spermatophyta</taxon>
        <taxon>Magnoliopsida</taxon>
        <taxon>eudicotyledons</taxon>
        <taxon>Gunneridae</taxon>
        <taxon>Pentapetalae</taxon>
        <taxon>asterids</taxon>
        <taxon>lamiids</taxon>
        <taxon>Solanales</taxon>
        <taxon>Convolvulaceae</taxon>
        <taxon>Cuscuteae</taxon>
        <taxon>Cuscuta</taxon>
        <taxon>Cuscuta subgen. Cuscuta</taxon>
    </lineage>
</organism>
<dbReference type="InterPro" id="IPR032861">
    <property type="entry name" value="TAXi_N"/>
</dbReference>
<dbReference type="GO" id="GO:0004190">
    <property type="term" value="F:aspartic-type endopeptidase activity"/>
    <property type="evidence" value="ECO:0007669"/>
    <property type="project" value="UniProtKB-KW"/>
</dbReference>
<comment type="caution">
    <text evidence="8">The sequence shown here is derived from an EMBL/GenBank/DDBJ whole genome shotgun (WGS) entry which is preliminary data.</text>
</comment>
<dbReference type="InterPro" id="IPR001969">
    <property type="entry name" value="Aspartic_peptidase_AS"/>
</dbReference>
<sequence>MSSFNQLFCTIIILSLFQVLSFPDASPEGDHTMVSKLVYILPPDSPHFNSLRTPTEKAYIELESSLYRASYLLGRDTGNFLWHTNADVNFQIMPKIPGVGFLAHVKVGSKNVDQYLYMDTGSSLLWVKCGPTKDYTWPLPIYIPNESSTFQLERCLYTSVCDLPGLSVVLDCQRGNKRSKCTFFIKYANNESAFGVLGSETFKVGRSTQILKDVVFGCANESDIVGNGILGLSPRSTLSFLSQRKASKFAYCIGNLDDASYPYNTLVVGNAIDLRGTKTKLYLAGHYIINLEGIIIGEEAVQFNPTTYRRNINDHTGGMIIDSGSTYTYFPFDLLSKVEYAIKRQIDSYMFPNYVFYHGYPRLCYNGVLKRDLHNFPVVLLKFEGGGTITLTIVNLFKHINEQTFCLAILPTELALNRGDQTSAQSTRLSIMGITMQQYFYVAFDVRRMEVSFLRIDCSEVGSLIHDEL</sequence>
<dbReference type="GO" id="GO:0006508">
    <property type="term" value="P:proteolysis"/>
    <property type="evidence" value="ECO:0007669"/>
    <property type="project" value="UniProtKB-KW"/>
</dbReference>
<dbReference type="GO" id="GO:0005576">
    <property type="term" value="C:extracellular region"/>
    <property type="evidence" value="ECO:0007669"/>
    <property type="project" value="TreeGrafter"/>
</dbReference>
<dbReference type="InterPro" id="IPR051708">
    <property type="entry name" value="Plant_Aspart_Prot_A1"/>
</dbReference>
<dbReference type="Proteomes" id="UP001152523">
    <property type="component" value="Unassembled WGS sequence"/>
</dbReference>
<dbReference type="CDD" id="cd05476">
    <property type="entry name" value="pepsin_A_like_plant"/>
    <property type="match status" value="1"/>
</dbReference>
<dbReference type="InterPro" id="IPR021109">
    <property type="entry name" value="Peptidase_aspartic_dom_sf"/>
</dbReference>
<feature type="signal peptide" evidence="6">
    <location>
        <begin position="1"/>
        <end position="21"/>
    </location>
</feature>
<keyword evidence="6" id="KW-0732">Signal</keyword>
<dbReference type="InterPro" id="IPR033121">
    <property type="entry name" value="PEPTIDASE_A1"/>
</dbReference>
<dbReference type="EMBL" id="CAMAPF010000934">
    <property type="protein sequence ID" value="CAH9124537.1"/>
    <property type="molecule type" value="Genomic_DNA"/>
</dbReference>
<comment type="similarity">
    <text evidence="1">Belongs to the peptidase A1 family.</text>
</comment>
<evidence type="ECO:0000259" key="7">
    <source>
        <dbReference type="PROSITE" id="PS51767"/>
    </source>
</evidence>
<protein>
    <recommendedName>
        <fullName evidence="7">Peptidase A1 domain-containing protein</fullName>
    </recommendedName>
</protein>
<evidence type="ECO:0000313" key="9">
    <source>
        <dbReference type="Proteomes" id="UP001152523"/>
    </source>
</evidence>
<dbReference type="PROSITE" id="PS51767">
    <property type="entry name" value="PEPTIDASE_A1"/>
    <property type="match status" value="1"/>
</dbReference>
<keyword evidence="5" id="KW-0325">Glycoprotein</keyword>
<gene>
    <name evidence="8" type="ORF">CEPIT_LOCUS26053</name>
</gene>
<keyword evidence="4" id="KW-0378">Hydrolase</keyword>
<reference evidence="8" key="1">
    <citation type="submission" date="2022-07" db="EMBL/GenBank/DDBJ databases">
        <authorList>
            <person name="Macas J."/>
            <person name="Novak P."/>
            <person name="Neumann P."/>
        </authorList>
    </citation>
    <scope>NUCLEOTIDE SEQUENCE</scope>
</reference>
<dbReference type="Pfam" id="PF14543">
    <property type="entry name" value="TAXi_N"/>
    <property type="match status" value="1"/>
</dbReference>
<dbReference type="Pfam" id="PF14541">
    <property type="entry name" value="TAXi_C"/>
    <property type="match status" value="1"/>
</dbReference>
<keyword evidence="2" id="KW-0645">Protease</keyword>
<evidence type="ECO:0000313" key="8">
    <source>
        <dbReference type="EMBL" id="CAH9124537.1"/>
    </source>
</evidence>
<dbReference type="PANTHER" id="PTHR47967:SF14">
    <property type="entry name" value="EUKARYOTIC ASPARTYL PROTEASE FAMILY PROTEIN"/>
    <property type="match status" value="1"/>
</dbReference>
<dbReference type="PANTHER" id="PTHR47967">
    <property type="entry name" value="OS07G0603500 PROTEIN-RELATED"/>
    <property type="match status" value="1"/>
</dbReference>
<evidence type="ECO:0000256" key="5">
    <source>
        <dbReference type="ARBA" id="ARBA00023180"/>
    </source>
</evidence>
<dbReference type="InterPro" id="IPR032799">
    <property type="entry name" value="TAXi_C"/>
</dbReference>
<dbReference type="Gene3D" id="2.40.70.10">
    <property type="entry name" value="Acid Proteases"/>
    <property type="match status" value="2"/>
</dbReference>
<evidence type="ECO:0000256" key="4">
    <source>
        <dbReference type="ARBA" id="ARBA00022801"/>
    </source>
</evidence>
<feature type="chain" id="PRO_5043527257" description="Peptidase A1 domain-containing protein" evidence="6">
    <location>
        <begin position="22"/>
        <end position="469"/>
    </location>
</feature>
<feature type="domain" description="Peptidase A1" evidence="7">
    <location>
        <begin position="101"/>
        <end position="454"/>
    </location>
</feature>
<evidence type="ECO:0000256" key="3">
    <source>
        <dbReference type="ARBA" id="ARBA00022750"/>
    </source>
</evidence>
<evidence type="ECO:0000256" key="2">
    <source>
        <dbReference type="ARBA" id="ARBA00022670"/>
    </source>
</evidence>
<evidence type="ECO:0000256" key="1">
    <source>
        <dbReference type="ARBA" id="ARBA00007447"/>
    </source>
</evidence>
<evidence type="ECO:0000256" key="6">
    <source>
        <dbReference type="SAM" id="SignalP"/>
    </source>
</evidence>
<dbReference type="PROSITE" id="PS00141">
    <property type="entry name" value="ASP_PROTEASE"/>
    <property type="match status" value="1"/>
</dbReference>
<accession>A0AAV0EPT6</accession>
<keyword evidence="3" id="KW-0064">Aspartyl protease</keyword>
<dbReference type="SUPFAM" id="SSF50630">
    <property type="entry name" value="Acid proteases"/>
    <property type="match status" value="1"/>
</dbReference>
<keyword evidence="9" id="KW-1185">Reference proteome</keyword>
<proteinExistence type="inferred from homology"/>
<dbReference type="InterPro" id="IPR034161">
    <property type="entry name" value="Pepsin-like_plant"/>
</dbReference>
<dbReference type="AlphaFoldDB" id="A0AAV0EPT6"/>